<gene>
    <name evidence="1" type="ORF">CHS0354_023303</name>
</gene>
<sequence length="140" mass="16017">MRKERLKDTWLPEHGEVSYHDYYLKTDVFEAFRNISNKWVNQSVLEGLLSRSRLRVPLMMHITNTFLAPEEPYVLKSWLSDYQLFNGPTDGKFTGSIGYSSACQQKSNTCSFTETSISTPDSGWVLSRSTGHWGLAKASR</sequence>
<dbReference type="AlphaFoldDB" id="A0AAE0T5R2"/>
<reference evidence="1" key="2">
    <citation type="journal article" date="2021" name="Genome Biol. Evol.">
        <title>Developing a high-quality reference genome for a parasitic bivalve with doubly uniparental inheritance (Bivalvia: Unionida).</title>
        <authorList>
            <person name="Smith C.H."/>
        </authorList>
    </citation>
    <scope>NUCLEOTIDE SEQUENCE</scope>
    <source>
        <strain evidence="1">CHS0354</strain>
        <tissue evidence="1">Mantle</tissue>
    </source>
</reference>
<reference evidence="1" key="1">
    <citation type="journal article" date="2021" name="Genome Biol. Evol.">
        <title>A High-Quality Reference Genome for a Parasitic Bivalve with Doubly Uniparental Inheritance (Bivalvia: Unionida).</title>
        <authorList>
            <person name="Smith C.H."/>
        </authorList>
    </citation>
    <scope>NUCLEOTIDE SEQUENCE</scope>
    <source>
        <strain evidence="1">CHS0354</strain>
    </source>
</reference>
<reference evidence="1" key="3">
    <citation type="submission" date="2023-05" db="EMBL/GenBank/DDBJ databases">
        <authorList>
            <person name="Smith C.H."/>
        </authorList>
    </citation>
    <scope>NUCLEOTIDE SEQUENCE</scope>
    <source>
        <strain evidence="1">CHS0354</strain>
        <tissue evidence="1">Mantle</tissue>
    </source>
</reference>
<protein>
    <submittedName>
        <fullName evidence="1">Uncharacterized protein</fullName>
    </submittedName>
</protein>
<accession>A0AAE0T5R2</accession>
<dbReference type="Proteomes" id="UP001195483">
    <property type="component" value="Unassembled WGS sequence"/>
</dbReference>
<evidence type="ECO:0000313" key="1">
    <source>
        <dbReference type="EMBL" id="KAK3603698.1"/>
    </source>
</evidence>
<keyword evidence="2" id="KW-1185">Reference proteome</keyword>
<name>A0AAE0T5R2_9BIVA</name>
<organism evidence="1 2">
    <name type="scientific">Potamilus streckersoni</name>
    <dbReference type="NCBI Taxonomy" id="2493646"/>
    <lineage>
        <taxon>Eukaryota</taxon>
        <taxon>Metazoa</taxon>
        <taxon>Spiralia</taxon>
        <taxon>Lophotrochozoa</taxon>
        <taxon>Mollusca</taxon>
        <taxon>Bivalvia</taxon>
        <taxon>Autobranchia</taxon>
        <taxon>Heteroconchia</taxon>
        <taxon>Palaeoheterodonta</taxon>
        <taxon>Unionida</taxon>
        <taxon>Unionoidea</taxon>
        <taxon>Unionidae</taxon>
        <taxon>Ambleminae</taxon>
        <taxon>Lampsilini</taxon>
        <taxon>Potamilus</taxon>
    </lineage>
</organism>
<comment type="caution">
    <text evidence="1">The sequence shown here is derived from an EMBL/GenBank/DDBJ whole genome shotgun (WGS) entry which is preliminary data.</text>
</comment>
<proteinExistence type="predicted"/>
<dbReference type="EMBL" id="JAEAOA010001410">
    <property type="protein sequence ID" value="KAK3603698.1"/>
    <property type="molecule type" value="Genomic_DNA"/>
</dbReference>
<evidence type="ECO:0000313" key="2">
    <source>
        <dbReference type="Proteomes" id="UP001195483"/>
    </source>
</evidence>